<dbReference type="RefSeq" id="WP_120171310.1">
    <property type="nucleotide sequence ID" value="NZ_AP018400.1"/>
</dbReference>
<dbReference type="InterPro" id="IPR036928">
    <property type="entry name" value="AS_sf"/>
</dbReference>
<protein>
    <submittedName>
        <fullName evidence="3">Amidase</fullName>
    </submittedName>
</protein>
<dbReference type="OrthoDB" id="9811471at2"/>
<gene>
    <name evidence="3" type="ORF">SR187_1590</name>
</gene>
<sequence>MEWKDATAIAQAVNQKEVSAKELVLETIDKIEKLNPQLNAVITKQYEQALAESEKEDYLGKPFAGVPFLLKDLGQNEAGQPSSLGSRLFAGQPAGHTDAYVQRLKNLGFIILGRTNTPEFGFKNISDATIHGPVNLPADKSRNAGGSSGGAAAALASGMVSIAAASDGGGSIRIPASFNGLIGLKTSRGRIPVGPKAYRSWQGAAVSFALTKSIRDTQRLLYHLQDYQVEAPFPLAKLREEEIFGQLQRPLRIAYYTQSPVGSQVSSDAKQAVVDICQILSDMGHEVVELAAYPLDGIEVMKSYYLMNSVETAQMFDDIEGTLGRKMTLDDMELMTWTIYQSGQTIPAKLYSKALKAWDQYGVAMSTFHQTYDVFLTPTVADVAPKHGQFTLSVDLRDRLRHTQEYSMEEQQALIWEMFEDSLALTPFTQVANICGQPAISLPTYVRADGLPIGVQLTAAKSREDLLLQLASQLEQAGLFSS</sequence>
<dbReference type="Gene3D" id="3.90.1300.10">
    <property type="entry name" value="Amidase signature (AS) domain"/>
    <property type="match status" value="1"/>
</dbReference>
<dbReference type="Pfam" id="PF01425">
    <property type="entry name" value="Amidase"/>
    <property type="match status" value="1"/>
</dbReference>
<dbReference type="GO" id="GO:0003824">
    <property type="term" value="F:catalytic activity"/>
    <property type="evidence" value="ECO:0007669"/>
    <property type="project" value="InterPro"/>
</dbReference>
<dbReference type="GeneID" id="52228894"/>
<dbReference type="NCBIfam" id="NF005099">
    <property type="entry name" value="PRK06529.1"/>
    <property type="match status" value="1"/>
</dbReference>
<comment type="similarity">
    <text evidence="1">Belongs to the amidase family.</text>
</comment>
<name>A0A2Z5TKL7_9STRE</name>
<dbReference type="AlphaFoldDB" id="A0A2Z5TKL7"/>
<dbReference type="KEGG" id="srq:SR187_1590"/>
<dbReference type="InterPro" id="IPR023631">
    <property type="entry name" value="Amidase_dom"/>
</dbReference>
<dbReference type="PANTHER" id="PTHR11895">
    <property type="entry name" value="TRANSAMIDASE"/>
    <property type="match status" value="1"/>
</dbReference>
<dbReference type="PROSITE" id="PS00571">
    <property type="entry name" value="AMIDASES"/>
    <property type="match status" value="1"/>
</dbReference>
<reference evidence="3 4" key="1">
    <citation type="journal article" date="2018" name="Genome Biol. Evol.">
        <title>Complete Genome Sequence of Streptococcus ruminantium sp. nov. GUT-187T (=DSM 104980T =JCM 31869T), the Type Strain of S. ruminantium, and Comparison with Genome Sequences of Streptococcus suis Strains.</title>
        <authorList>
            <person name="Tohya M."/>
            <person name="Sekizaki T."/>
            <person name="Miyoshi-Akiyama T."/>
        </authorList>
    </citation>
    <scope>NUCLEOTIDE SEQUENCE [LARGE SCALE GENOMIC DNA]</scope>
    <source>
        <strain evidence="3 4">GUT187T</strain>
    </source>
</reference>
<dbReference type="InterPro" id="IPR020556">
    <property type="entry name" value="Amidase_CS"/>
</dbReference>
<accession>A0A2Z5TKL7</accession>
<organism evidence="3 4">
    <name type="scientific">Streptococcus ruminantium</name>
    <dbReference type="NCBI Taxonomy" id="1917441"/>
    <lineage>
        <taxon>Bacteria</taxon>
        <taxon>Bacillati</taxon>
        <taxon>Bacillota</taxon>
        <taxon>Bacilli</taxon>
        <taxon>Lactobacillales</taxon>
        <taxon>Streptococcaceae</taxon>
        <taxon>Streptococcus</taxon>
    </lineage>
</organism>
<proteinExistence type="inferred from homology"/>
<evidence type="ECO:0000313" key="4">
    <source>
        <dbReference type="Proteomes" id="UP000269331"/>
    </source>
</evidence>
<dbReference type="InterPro" id="IPR000120">
    <property type="entry name" value="Amidase"/>
</dbReference>
<dbReference type="PANTHER" id="PTHR11895:SF7">
    <property type="entry name" value="GLUTAMYL-TRNA(GLN) AMIDOTRANSFERASE SUBUNIT A, MITOCHONDRIAL"/>
    <property type="match status" value="1"/>
</dbReference>
<dbReference type="EMBL" id="AP018400">
    <property type="protein sequence ID" value="BBA91949.1"/>
    <property type="molecule type" value="Genomic_DNA"/>
</dbReference>
<dbReference type="SUPFAM" id="SSF75304">
    <property type="entry name" value="Amidase signature (AS) enzymes"/>
    <property type="match status" value="1"/>
</dbReference>
<evidence type="ECO:0000313" key="3">
    <source>
        <dbReference type="EMBL" id="BBA91949.1"/>
    </source>
</evidence>
<evidence type="ECO:0000259" key="2">
    <source>
        <dbReference type="Pfam" id="PF01425"/>
    </source>
</evidence>
<feature type="domain" description="Amidase" evidence="2">
    <location>
        <begin position="22"/>
        <end position="468"/>
    </location>
</feature>
<dbReference type="Proteomes" id="UP000269331">
    <property type="component" value="Chromosome"/>
</dbReference>
<evidence type="ECO:0000256" key="1">
    <source>
        <dbReference type="ARBA" id="ARBA00009199"/>
    </source>
</evidence>